<keyword evidence="3" id="KW-1185">Reference proteome</keyword>
<evidence type="ECO:0000313" key="2">
    <source>
        <dbReference type="EnsemblPlants" id="ORUFI03G09540.1"/>
    </source>
</evidence>
<feature type="region of interest" description="Disordered" evidence="1">
    <location>
        <begin position="29"/>
        <end position="61"/>
    </location>
</feature>
<name>A0A0E0NS02_ORYRU</name>
<sequence>MWVASPLSPWENDDDDVREAVGCELGRRGKRGRWRNGKRSAAADQDDEDDDWRERRRGGEP</sequence>
<dbReference type="HOGENOM" id="CLU_2926758_0_0_1"/>
<evidence type="ECO:0000256" key="1">
    <source>
        <dbReference type="SAM" id="MobiDB-lite"/>
    </source>
</evidence>
<feature type="compositionally biased region" description="Basic and acidic residues" evidence="1">
    <location>
        <begin position="52"/>
        <end position="61"/>
    </location>
</feature>
<dbReference type="Gramene" id="ORUFI03G09540.1">
    <property type="protein sequence ID" value="ORUFI03G09540.1"/>
    <property type="gene ID" value="ORUFI03G09540"/>
</dbReference>
<proteinExistence type="predicted"/>
<dbReference type="EnsemblPlants" id="ORUFI03G09540.1">
    <property type="protein sequence ID" value="ORUFI03G09540.1"/>
    <property type="gene ID" value="ORUFI03G09540"/>
</dbReference>
<reference evidence="2" key="2">
    <citation type="submission" date="2015-06" db="UniProtKB">
        <authorList>
            <consortium name="EnsemblPlants"/>
        </authorList>
    </citation>
    <scope>IDENTIFICATION</scope>
</reference>
<feature type="compositionally biased region" description="Basic residues" evidence="1">
    <location>
        <begin position="29"/>
        <end position="38"/>
    </location>
</feature>
<evidence type="ECO:0000313" key="3">
    <source>
        <dbReference type="Proteomes" id="UP000008022"/>
    </source>
</evidence>
<dbReference type="Proteomes" id="UP000008022">
    <property type="component" value="Unassembled WGS sequence"/>
</dbReference>
<accession>A0A0E0NS02</accession>
<protein>
    <submittedName>
        <fullName evidence="2">Uncharacterized protein</fullName>
    </submittedName>
</protein>
<reference evidence="3" key="1">
    <citation type="submission" date="2013-06" db="EMBL/GenBank/DDBJ databases">
        <authorList>
            <person name="Zhao Q."/>
        </authorList>
    </citation>
    <scope>NUCLEOTIDE SEQUENCE</scope>
    <source>
        <strain evidence="3">cv. W1943</strain>
    </source>
</reference>
<organism evidence="2 3">
    <name type="scientific">Oryza rufipogon</name>
    <name type="common">Brownbeard rice</name>
    <name type="synonym">Asian wild rice</name>
    <dbReference type="NCBI Taxonomy" id="4529"/>
    <lineage>
        <taxon>Eukaryota</taxon>
        <taxon>Viridiplantae</taxon>
        <taxon>Streptophyta</taxon>
        <taxon>Embryophyta</taxon>
        <taxon>Tracheophyta</taxon>
        <taxon>Spermatophyta</taxon>
        <taxon>Magnoliopsida</taxon>
        <taxon>Liliopsida</taxon>
        <taxon>Poales</taxon>
        <taxon>Poaceae</taxon>
        <taxon>BOP clade</taxon>
        <taxon>Oryzoideae</taxon>
        <taxon>Oryzeae</taxon>
        <taxon>Oryzinae</taxon>
        <taxon>Oryza</taxon>
    </lineage>
</organism>
<dbReference type="AlphaFoldDB" id="A0A0E0NS02"/>